<dbReference type="GeneID" id="77924991"/>
<dbReference type="CDD" id="cd00093">
    <property type="entry name" value="HTH_XRE"/>
    <property type="match status" value="1"/>
</dbReference>
<evidence type="ECO:0000313" key="3">
    <source>
        <dbReference type="Proteomes" id="UP000316421"/>
    </source>
</evidence>
<dbReference type="InterPro" id="IPR010982">
    <property type="entry name" value="Lambda_DNA-bd_dom_sf"/>
</dbReference>
<accession>A0A4Y6EM41</accession>
<protein>
    <submittedName>
        <fullName evidence="2">Helix-turn-helix DNA-binding domain protein</fullName>
    </submittedName>
</protein>
<dbReference type="Pfam" id="PF01381">
    <property type="entry name" value="HTH_3"/>
    <property type="match status" value="1"/>
</dbReference>
<reference evidence="2 3" key="1">
    <citation type="submission" date="2019-05" db="EMBL/GenBank/DDBJ databases">
        <authorList>
            <person name="Randall S.G."/>
            <person name="Ball S.L."/>
            <person name="Breitenberger C.A."/>
            <person name="Daniels C.J."/>
            <person name="Garlena R.A."/>
            <person name="Russell D.A."/>
            <person name="Pope W.H."/>
            <person name="Jacobs-Sera D."/>
            <person name="Hatfull G.F."/>
        </authorList>
    </citation>
    <scope>NUCLEOTIDE SEQUENCE [LARGE SCALE GENOMIC DNA]</scope>
</reference>
<dbReference type="KEGG" id="vg:77924991"/>
<dbReference type="Proteomes" id="UP000316421">
    <property type="component" value="Segment"/>
</dbReference>
<dbReference type="PROSITE" id="PS50943">
    <property type="entry name" value="HTH_CROC1"/>
    <property type="match status" value="1"/>
</dbReference>
<keyword evidence="2" id="KW-0238">DNA-binding</keyword>
<dbReference type="RefSeq" id="YP_010649439.1">
    <property type="nucleotide sequence ID" value="NC_070768.1"/>
</dbReference>
<dbReference type="InterPro" id="IPR001387">
    <property type="entry name" value="Cro/C1-type_HTH"/>
</dbReference>
<dbReference type="SMART" id="SM00530">
    <property type="entry name" value="HTH_XRE"/>
    <property type="match status" value="1"/>
</dbReference>
<dbReference type="EMBL" id="MK977703">
    <property type="protein sequence ID" value="QDF19542.1"/>
    <property type="molecule type" value="Genomic_DNA"/>
</dbReference>
<dbReference type="SUPFAM" id="SSF47413">
    <property type="entry name" value="lambda repressor-like DNA-binding domains"/>
    <property type="match status" value="1"/>
</dbReference>
<proteinExistence type="predicted"/>
<feature type="domain" description="HTH cro/C1-type" evidence="1">
    <location>
        <begin position="27"/>
        <end position="81"/>
    </location>
</feature>
<name>A0A4Y6EM41_9CAUD</name>
<sequence>MEYSYALKLARMTTYGEQLEAALSTQIKVELVERDLTQKDLAEAVGVGRPSMNHYLKGHKSMPMPTFIKVAEVLGLTPGELLGRAEARIQSAAKTA</sequence>
<evidence type="ECO:0000259" key="1">
    <source>
        <dbReference type="PROSITE" id="PS50943"/>
    </source>
</evidence>
<organism evidence="2 3">
    <name type="scientific">Arthrobacter phage Kumotta</name>
    <dbReference type="NCBI Taxonomy" id="2588498"/>
    <lineage>
        <taxon>Viruses</taxon>
        <taxon>Duplodnaviria</taxon>
        <taxon>Heunggongvirae</taxon>
        <taxon>Uroviricota</taxon>
        <taxon>Caudoviricetes</taxon>
        <taxon>Kumottavirus</taxon>
        <taxon>Kumottavirus kumotta</taxon>
    </lineage>
</organism>
<dbReference type="GO" id="GO:0003677">
    <property type="term" value="F:DNA binding"/>
    <property type="evidence" value="ECO:0007669"/>
    <property type="project" value="UniProtKB-KW"/>
</dbReference>
<dbReference type="Gene3D" id="1.10.260.40">
    <property type="entry name" value="lambda repressor-like DNA-binding domains"/>
    <property type="match status" value="1"/>
</dbReference>
<keyword evidence="3" id="KW-1185">Reference proteome</keyword>
<evidence type="ECO:0000313" key="2">
    <source>
        <dbReference type="EMBL" id="QDF19542.1"/>
    </source>
</evidence>
<gene>
    <name evidence="2" type="primary">32</name>
    <name evidence="2" type="ORF">SEA_KUMOTTA_32</name>
</gene>